<keyword evidence="3" id="KW-1185">Reference proteome</keyword>
<comment type="caution">
    <text evidence="2">The sequence shown here is derived from an EMBL/GenBank/DDBJ whole genome shotgun (WGS) entry which is preliminary data.</text>
</comment>
<accession>R9GW40</accession>
<reference evidence="2 3" key="1">
    <citation type="journal article" date="2013" name="Genome Announc.">
        <title>Draft Genome Sequence of Arcticibacter svalbardensis Strain MN12-7T, a Member of the Family Sphingobacteriaceae Isolated from an Arctic Soil Sample.</title>
        <authorList>
            <person name="Shivaji S."/>
            <person name="Ara S."/>
            <person name="Prasad S."/>
            <person name="Manasa B.P."/>
            <person name="Begum Z."/>
            <person name="Singh A."/>
            <person name="Kumar Pinnaka A."/>
        </authorList>
    </citation>
    <scope>NUCLEOTIDE SEQUENCE [LARGE SCALE GENOMIC DNA]</scope>
    <source>
        <strain evidence="2 3">MN12-7</strain>
    </source>
</reference>
<proteinExistence type="predicted"/>
<organism evidence="2 3">
    <name type="scientific">Arcticibacter svalbardensis MN12-7</name>
    <dbReference type="NCBI Taxonomy" id="1150600"/>
    <lineage>
        <taxon>Bacteria</taxon>
        <taxon>Pseudomonadati</taxon>
        <taxon>Bacteroidota</taxon>
        <taxon>Sphingobacteriia</taxon>
        <taxon>Sphingobacteriales</taxon>
        <taxon>Sphingobacteriaceae</taxon>
        <taxon>Arcticibacter</taxon>
    </lineage>
</organism>
<dbReference type="EMBL" id="AQPN01000026">
    <property type="protein sequence ID" value="EOR96042.1"/>
    <property type="molecule type" value="Genomic_DNA"/>
</dbReference>
<dbReference type="AlphaFoldDB" id="R9GW40"/>
<sequence length="89" mass="10165">MTEVISADDHQYIIDSIPIPVCQNVRISRTKICKEDQVKPSRGYHASHTLHYYGFKMELITSKAGVPVFMEITATNVHDVNYLSQLEKL</sequence>
<dbReference type="Pfam" id="PF13612">
    <property type="entry name" value="DDE_Tnp_1_3"/>
    <property type="match status" value="1"/>
</dbReference>
<name>R9GW40_9SPHI</name>
<feature type="domain" description="Transposase DDE" evidence="1">
    <location>
        <begin position="12"/>
        <end position="88"/>
    </location>
</feature>
<dbReference type="OrthoDB" id="706456at2"/>
<dbReference type="InterPro" id="IPR025668">
    <property type="entry name" value="Tnp_DDE_dom"/>
</dbReference>
<evidence type="ECO:0000313" key="3">
    <source>
        <dbReference type="Proteomes" id="UP000014174"/>
    </source>
</evidence>
<dbReference type="Proteomes" id="UP000014174">
    <property type="component" value="Unassembled WGS sequence"/>
</dbReference>
<gene>
    <name evidence="2" type="ORF">ADIARSV_0775</name>
</gene>
<evidence type="ECO:0000259" key="1">
    <source>
        <dbReference type="Pfam" id="PF13612"/>
    </source>
</evidence>
<evidence type="ECO:0000313" key="2">
    <source>
        <dbReference type="EMBL" id="EOR96042.1"/>
    </source>
</evidence>
<dbReference type="STRING" id="1150600.ADIARSV_0775"/>
<protein>
    <submittedName>
        <fullName evidence="2">Transposase</fullName>
    </submittedName>
</protein>
<dbReference type="RefSeq" id="WP_016194020.1">
    <property type="nucleotide sequence ID" value="NZ_AQPN01000026.1"/>
</dbReference>
<dbReference type="eggNOG" id="COG3039">
    <property type="taxonomic scope" value="Bacteria"/>
</dbReference>